<keyword evidence="3" id="KW-1185">Reference proteome</keyword>
<dbReference type="HOGENOM" id="CLU_778051_0_0_11"/>
<dbReference type="EMBL" id="CP006842">
    <property type="protein sequence ID" value="AHW65495.1"/>
    <property type="molecule type" value="Genomic_DNA"/>
</dbReference>
<dbReference type="AlphaFoldDB" id="X5EDM1"/>
<protein>
    <submittedName>
        <fullName evidence="2">Uncharacterized protein</fullName>
    </submittedName>
</protein>
<dbReference type="eggNOG" id="ENOG5031JT7">
    <property type="taxonomic scope" value="Bacteria"/>
</dbReference>
<gene>
    <name evidence="2" type="ORF">CGLY_15295</name>
</gene>
<reference evidence="2 3" key="1">
    <citation type="journal article" date="2015" name="Int. J. Syst. Evol. Microbiol.">
        <title>Revisiting Corynebacterium glyciniphilum (ex Kubota et al., 1972) sp. nov., nom. rev., isolated from putrefied banana.</title>
        <authorList>
            <person name="Al-Dilaimi A."/>
            <person name="Bednarz H."/>
            <person name="Lomker A."/>
            <person name="Niehaus K."/>
            <person name="Kalinowski J."/>
            <person name="Ruckert C."/>
        </authorList>
    </citation>
    <scope>NUCLEOTIDE SEQUENCE [LARGE SCALE GENOMIC DNA]</scope>
    <source>
        <strain evidence="2">AJ 3170</strain>
    </source>
</reference>
<dbReference type="Proteomes" id="UP000023703">
    <property type="component" value="Chromosome"/>
</dbReference>
<name>X5EDM1_9CORY</name>
<proteinExistence type="predicted"/>
<organism evidence="2 3">
    <name type="scientific">Corynebacterium glyciniphilum AJ 3170</name>
    <dbReference type="NCBI Taxonomy" id="1404245"/>
    <lineage>
        <taxon>Bacteria</taxon>
        <taxon>Bacillati</taxon>
        <taxon>Actinomycetota</taxon>
        <taxon>Actinomycetes</taxon>
        <taxon>Mycobacteriales</taxon>
        <taxon>Corynebacteriaceae</taxon>
        <taxon>Corynebacterium</taxon>
    </lineage>
</organism>
<evidence type="ECO:0000256" key="1">
    <source>
        <dbReference type="SAM" id="MobiDB-lite"/>
    </source>
</evidence>
<accession>X5EDM1</accession>
<feature type="region of interest" description="Disordered" evidence="1">
    <location>
        <begin position="378"/>
        <end position="397"/>
    </location>
</feature>
<dbReference type="KEGG" id="cgy:CGLY_15295"/>
<feature type="region of interest" description="Disordered" evidence="1">
    <location>
        <begin position="61"/>
        <end position="83"/>
    </location>
</feature>
<dbReference type="STRING" id="1404245.CGLY_15295"/>
<sequence>MTLLEGPRSRRMVLEYILACEERHVRDNGETAQALWGMVRQAADHLVPVPEARTYAFWSSATPDSPSRIYEAPASPPDPDSRITPERVAEQIRRTTLLPPDPALLLAALTASVESAAYWRHPVGQDVLANVSSVREALKKAARLIAESSDTRWWSTPADLADQWFVYWGNSSEPAPSTRRRGLSDCDFLEKLTSWRIDQKRMEEKYRRSATESPLSGSGGAWWTTPPAPAIPSTRIFPGTDMPAGVPLQEDRFGDMAHAFSYTPPPNPRIYEINEPADWVRLCDEFPLDQTYTLRREWFRVTGRDGRWIVPDWSAVAEKWEAVHLTVAGYLRTATRAVPVGAPPDGNLSPAPAETMMAGWSPDETWWFREREAGPFTGGARRWTDHGAGELAPDVGE</sequence>
<evidence type="ECO:0000313" key="2">
    <source>
        <dbReference type="EMBL" id="AHW65495.1"/>
    </source>
</evidence>
<evidence type="ECO:0000313" key="3">
    <source>
        <dbReference type="Proteomes" id="UP000023703"/>
    </source>
</evidence>